<sequence length="1085" mass="118815">MTVHGARIHRRSFLALAGAGAAGLAAPALSAAGASADQGRVFLHSDRLRVHWARDAGGWTTESIHVRADQGWRQAFAPAGGYGVLMHGDDAAPDREAVRRAQAGRYLQLRARDAVADGDTVRFGCEHPSGTLSADWSLDPEFGQDLLVTVTWTPRRAGWYSLPSPTLATVGEDDLAWGVVPGYWSSSTAATDAELSRRYNLGVPAVPLLAEERSTTSLVAAVQSAADGATLAVAADSALARDPWPTDRSEHTAWQVGTSLRDLGGALTPTLFSPVLGQRGSWLEAGQPVSAAFRYVLVAGGWADVTDHVTRDVYQLPRRQELARNVDSLSHRIHRMHDFLVTPESQWHTWTYEGLTLGAESGKLSDVGAMWMMTRLTDDPVFRHERLPYARNFKLAQQQTADGPFRGAALGEYFRDGQWISEIVWANLVGSLGPDYVSPIFTTFYTLADDGNIALFDPDDAEIRERLRLGAERLLEWQHDDGSFDIGYLRDQPDQVKYPELPDLRATWYGFVAAYRVLGDQRYLDAAKRGADWFIEHAVATGDFLGVCDDARLIRDFQVIFAAQALLDLYEVTEDERYRDAAVEAATFYTLHIFDHPIATDEPKTFNGGPVEDWQLGQSGLPFEHAGFHGSVNGVGPITLASHAGAFVRFHELTGRQLFLDLARAAARGRDEWVGEQSGIPSYYWSAGNGGSSVFPWHGWWHMGWLMDYVLAESHLRSGGEIAFPHGFCTAKVGSHRPYGFAAGTIFGHDVQLWMPRPLVTVDDPEVDWLTARSVDGGRLFVVAVNESPEPTTATVRLDPRSLVAGQRATWGDTQVLAGDAAAGPEDGAWTVELPGLGVAVFAVDATLDADPEGPRLRGFDLTGSETELRVSWAYWASVTTWAQWRVGGGDWTDTPRQEGYSLTATIDLRDVTAPATVEVRVAAEQPNGVGYSEPLRWPVPRLGQNIALGRPVEVSSTYAPQYVGANLVDGDRTSTASRWLSAVDDEQPTATFTLAETTTPKLLRLYTGTLDRQVVVAWTVQARTATGWVDVGAVADNTSLRRDVWLDPVATDHVRLVVTERSRDSIDVARIFEIEIYDDAEVAP</sequence>
<dbReference type="SUPFAM" id="SSF48208">
    <property type="entry name" value="Six-hairpin glycosidases"/>
    <property type="match status" value="1"/>
</dbReference>
<dbReference type="InterPro" id="IPR008930">
    <property type="entry name" value="Terpenoid_cyclase/PrenylTrfase"/>
</dbReference>
<dbReference type="SUPFAM" id="SSF49785">
    <property type="entry name" value="Galactose-binding domain-like"/>
    <property type="match status" value="1"/>
</dbReference>
<accession>A0A4R5DLE9</accession>
<evidence type="ECO:0000313" key="3">
    <source>
        <dbReference type="Proteomes" id="UP000294739"/>
    </source>
</evidence>
<dbReference type="InParanoid" id="A0A4R5DLE9"/>
<keyword evidence="1" id="KW-0732">Signal</keyword>
<dbReference type="Proteomes" id="UP000294739">
    <property type="component" value="Unassembled WGS sequence"/>
</dbReference>
<dbReference type="Gene3D" id="1.50.10.10">
    <property type="match status" value="1"/>
</dbReference>
<dbReference type="Gene3D" id="2.60.120.260">
    <property type="entry name" value="Galactose-binding domain-like"/>
    <property type="match status" value="1"/>
</dbReference>
<feature type="signal peptide" evidence="1">
    <location>
        <begin position="1"/>
        <end position="30"/>
    </location>
</feature>
<dbReference type="InterPro" id="IPR008928">
    <property type="entry name" value="6-hairpin_glycosidase_sf"/>
</dbReference>
<keyword evidence="3" id="KW-1185">Reference proteome</keyword>
<dbReference type="InterPro" id="IPR008979">
    <property type="entry name" value="Galactose-bd-like_sf"/>
</dbReference>
<dbReference type="PROSITE" id="PS51318">
    <property type="entry name" value="TAT"/>
    <property type="match status" value="1"/>
</dbReference>
<evidence type="ECO:0000313" key="2">
    <source>
        <dbReference type="EMBL" id="TDE15056.1"/>
    </source>
</evidence>
<dbReference type="InterPro" id="IPR012341">
    <property type="entry name" value="6hp_glycosidase-like_sf"/>
</dbReference>
<proteinExistence type="predicted"/>
<dbReference type="RefSeq" id="WP_131890877.1">
    <property type="nucleotide sequence ID" value="NZ_SMKZ01000002.1"/>
</dbReference>
<name>A0A4R5DLE9_9ACTN</name>
<comment type="caution">
    <text evidence="2">The sequence shown here is derived from an EMBL/GenBank/DDBJ whole genome shotgun (WGS) entry which is preliminary data.</text>
</comment>
<dbReference type="InterPro" id="IPR006311">
    <property type="entry name" value="TAT_signal"/>
</dbReference>
<organism evidence="2 3">
    <name type="scientific">Jiangella asiatica</name>
    <dbReference type="NCBI Taxonomy" id="2530372"/>
    <lineage>
        <taxon>Bacteria</taxon>
        <taxon>Bacillati</taxon>
        <taxon>Actinomycetota</taxon>
        <taxon>Actinomycetes</taxon>
        <taxon>Jiangellales</taxon>
        <taxon>Jiangellaceae</taxon>
        <taxon>Jiangella</taxon>
    </lineage>
</organism>
<protein>
    <submittedName>
        <fullName evidence="2">Glycerophosphoryl diester phosphodiesterase</fullName>
    </submittedName>
</protein>
<dbReference type="AlphaFoldDB" id="A0A4R5DLE9"/>
<dbReference type="SUPFAM" id="SSF48239">
    <property type="entry name" value="Terpenoid cyclases/Protein prenyltransferases"/>
    <property type="match status" value="1"/>
</dbReference>
<dbReference type="EMBL" id="SMKZ01000002">
    <property type="protein sequence ID" value="TDE15056.1"/>
    <property type="molecule type" value="Genomic_DNA"/>
</dbReference>
<reference evidence="2 3" key="1">
    <citation type="submission" date="2019-03" db="EMBL/GenBank/DDBJ databases">
        <title>Draft genome sequences of novel Actinobacteria.</title>
        <authorList>
            <person name="Sahin N."/>
            <person name="Ay H."/>
            <person name="Saygin H."/>
        </authorList>
    </citation>
    <scope>NUCLEOTIDE SEQUENCE [LARGE SCALE GENOMIC DNA]</scope>
    <source>
        <strain evidence="2 3">5K138</strain>
    </source>
</reference>
<dbReference type="GO" id="GO:0005975">
    <property type="term" value="P:carbohydrate metabolic process"/>
    <property type="evidence" value="ECO:0007669"/>
    <property type="project" value="InterPro"/>
</dbReference>
<feature type="chain" id="PRO_5039282054" evidence="1">
    <location>
        <begin position="31"/>
        <end position="1085"/>
    </location>
</feature>
<gene>
    <name evidence="2" type="ORF">E1269_02825</name>
</gene>
<dbReference type="OrthoDB" id="182870at2"/>
<evidence type="ECO:0000256" key="1">
    <source>
        <dbReference type="SAM" id="SignalP"/>
    </source>
</evidence>